<evidence type="ECO:0000313" key="1">
    <source>
        <dbReference type="EMBL" id="TFK73129.1"/>
    </source>
</evidence>
<sequence length="517" mass="56652">MASMVESRTSAQAHVLRIPELLSRIFNSLSLPVSTLEDVSKIGNLSSRPTKIIAPKTIAPALLECHQRRSSLLAAALTCRAFSAPALNSLWEVMNSLAPLICLLPLIEKDGADYVLLQNSTSKMWEKVAVFAARIRVFIYSDDSLYQKTGLPIHPSGYNVLVAFQPVLLPRLKTLLVRSCLKDSFAYSSLYFASPLLERLETGTLDIGAAEHETFILTVGCRSDRLRHLSFGYLGTTPLGFSAFKTLLTAKIQTLGIRAPLTESLIAASELPALEALAIWGTGSPPYLGSVQGFPVLRKLTLRGDADPLLRVLKACIGKLEAVTLIVTSGSNGGIKHITNLIVERWSESLRHFTLNLQGVTDSMDFTALFRSLFGIKLLSFRVLDFPGHLTSSILDVASIFPMIHTLHLPRSSPDNTPTFAQLYALTEICPDLRSLMVSFDVNSLGGTPSFPPTGHQLDSLIINHSPITAITPRQVAFQLDRVFPYLRNLTSIGLQAAEWEEVLDVLGICHQARRNV</sequence>
<protein>
    <submittedName>
        <fullName evidence="1">Uncharacterized protein</fullName>
    </submittedName>
</protein>
<organism evidence="1 2">
    <name type="scientific">Pluteus cervinus</name>
    <dbReference type="NCBI Taxonomy" id="181527"/>
    <lineage>
        <taxon>Eukaryota</taxon>
        <taxon>Fungi</taxon>
        <taxon>Dikarya</taxon>
        <taxon>Basidiomycota</taxon>
        <taxon>Agaricomycotina</taxon>
        <taxon>Agaricomycetes</taxon>
        <taxon>Agaricomycetidae</taxon>
        <taxon>Agaricales</taxon>
        <taxon>Pluteineae</taxon>
        <taxon>Pluteaceae</taxon>
        <taxon>Pluteus</taxon>
    </lineage>
</organism>
<keyword evidence="2" id="KW-1185">Reference proteome</keyword>
<dbReference type="Proteomes" id="UP000308600">
    <property type="component" value="Unassembled WGS sequence"/>
</dbReference>
<gene>
    <name evidence="1" type="ORF">BDN72DRAFT_956746</name>
</gene>
<reference evidence="1 2" key="1">
    <citation type="journal article" date="2019" name="Nat. Ecol. Evol.">
        <title>Megaphylogeny resolves global patterns of mushroom evolution.</title>
        <authorList>
            <person name="Varga T."/>
            <person name="Krizsan K."/>
            <person name="Foldi C."/>
            <person name="Dima B."/>
            <person name="Sanchez-Garcia M."/>
            <person name="Sanchez-Ramirez S."/>
            <person name="Szollosi G.J."/>
            <person name="Szarkandi J.G."/>
            <person name="Papp V."/>
            <person name="Albert L."/>
            <person name="Andreopoulos W."/>
            <person name="Angelini C."/>
            <person name="Antonin V."/>
            <person name="Barry K.W."/>
            <person name="Bougher N.L."/>
            <person name="Buchanan P."/>
            <person name="Buyck B."/>
            <person name="Bense V."/>
            <person name="Catcheside P."/>
            <person name="Chovatia M."/>
            <person name="Cooper J."/>
            <person name="Damon W."/>
            <person name="Desjardin D."/>
            <person name="Finy P."/>
            <person name="Geml J."/>
            <person name="Haridas S."/>
            <person name="Hughes K."/>
            <person name="Justo A."/>
            <person name="Karasinski D."/>
            <person name="Kautmanova I."/>
            <person name="Kiss B."/>
            <person name="Kocsube S."/>
            <person name="Kotiranta H."/>
            <person name="LaButti K.M."/>
            <person name="Lechner B.E."/>
            <person name="Liimatainen K."/>
            <person name="Lipzen A."/>
            <person name="Lukacs Z."/>
            <person name="Mihaltcheva S."/>
            <person name="Morgado L.N."/>
            <person name="Niskanen T."/>
            <person name="Noordeloos M.E."/>
            <person name="Ohm R.A."/>
            <person name="Ortiz-Santana B."/>
            <person name="Ovrebo C."/>
            <person name="Racz N."/>
            <person name="Riley R."/>
            <person name="Savchenko A."/>
            <person name="Shiryaev A."/>
            <person name="Soop K."/>
            <person name="Spirin V."/>
            <person name="Szebenyi C."/>
            <person name="Tomsovsky M."/>
            <person name="Tulloss R.E."/>
            <person name="Uehling J."/>
            <person name="Grigoriev I.V."/>
            <person name="Vagvolgyi C."/>
            <person name="Papp T."/>
            <person name="Martin F.M."/>
            <person name="Miettinen O."/>
            <person name="Hibbett D.S."/>
            <person name="Nagy L.G."/>
        </authorList>
    </citation>
    <scope>NUCLEOTIDE SEQUENCE [LARGE SCALE GENOMIC DNA]</scope>
    <source>
        <strain evidence="1 2">NL-1719</strain>
    </source>
</reference>
<dbReference type="EMBL" id="ML208278">
    <property type="protein sequence ID" value="TFK73129.1"/>
    <property type="molecule type" value="Genomic_DNA"/>
</dbReference>
<evidence type="ECO:0000313" key="2">
    <source>
        <dbReference type="Proteomes" id="UP000308600"/>
    </source>
</evidence>
<name>A0ACD3B640_9AGAR</name>
<accession>A0ACD3B640</accession>
<proteinExistence type="predicted"/>